<sequence>MYSRLPWGLDNIERVHMAASGEILAPEWPPKSGSFITRVVDVVDNSTRGLEGVHRLGVYRPLRWVHFGDVEVSAMDSQKVNLSLYYDTLCPYCATFIVKNLTGVFFKDLISIINLRLVPWGNAYINKSNNAVVCQHGPDECILNALESCTIDIFHDLKEGTETGQSCFDSLGLPKKPVLDCYLSGNGTKNGIESSLLFPRALNGEL</sequence>
<accession>A0A6A1VH35</accession>
<dbReference type="GO" id="GO:0016671">
    <property type="term" value="F:oxidoreductase activity, acting on a sulfur group of donors, disulfide as acceptor"/>
    <property type="evidence" value="ECO:0007669"/>
    <property type="project" value="InterPro"/>
</dbReference>
<organism evidence="3 4">
    <name type="scientific">Morella rubra</name>
    <name type="common">Chinese bayberry</name>
    <dbReference type="NCBI Taxonomy" id="262757"/>
    <lineage>
        <taxon>Eukaryota</taxon>
        <taxon>Viridiplantae</taxon>
        <taxon>Streptophyta</taxon>
        <taxon>Embryophyta</taxon>
        <taxon>Tracheophyta</taxon>
        <taxon>Spermatophyta</taxon>
        <taxon>Magnoliopsida</taxon>
        <taxon>eudicotyledons</taxon>
        <taxon>Gunneridae</taxon>
        <taxon>Pentapetalae</taxon>
        <taxon>rosids</taxon>
        <taxon>fabids</taxon>
        <taxon>Fagales</taxon>
        <taxon>Myricaceae</taxon>
        <taxon>Morella</taxon>
    </lineage>
</organism>
<reference evidence="3 4" key="1">
    <citation type="journal article" date="2019" name="Plant Biotechnol. J.">
        <title>The red bayberry genome and genetic basis of sex determination.</title>
        <authorList>
            <person name="Jia H.M."/>
            <person name="Jia H.J."/>
            <person name="Cai Q.L."/>
            <person name="Wang Y."/>
            <person name="Zhao H.B."/>
            <person name="Yang W.F."/>
            <person name="Wang G.Y."/>
            <person name="Li Y.H."/>
            <person name="Zhan D.L."/>
            <person name="Shen Y.T."/>
            <person name="Niu Q.F."/>
            <person name="Chang L."/>
            <person name="Qiu J."/>
            <person name="Zhao L."/>
            <person name="Xie H.B."/>
            <person name="Fu W.Y."/>
            <person name="Jin J."/>
            <person name="Li X.W."/>
            <person name="Jiao Y."/>
            <person name="Zhou C.C."/>
            <person name="Tu T."/>
            <person name="Chai C.Y."/>
            <person name="Gao J.L."/>
            <person name="Fan L.J."/>
            <person name="van de Weg E."/>
            <person name="Wang J.Y."/>
            <person name="Gao Z.S."/>
        </authorList>
    </citation>
    <scope>NUCLEOTIDE SEQUENCE [LARGE SCALE GENOMIC DNA]</scope>
    <source>
        <tissue evidence="3">Leaves</tissue>
    </source>
</reference>
<gene>
    <name evidence="3" type="ORF">CJ030_MR5G024643</name>
</gene>
<comment type="caution">
    <text evidence="3">The sequence shown here is derived from an EMBL/GenBank/DDBJ whole genome shotgun (WGS) entry which is preliminary data.</text>
</comment>
<dbReference type="OrthoDB" id="958254at2759"/>
<comment type="similarity">
    <text evidence="1">Belongs to the GILT family.</text>
</comment>
<keyword evidence="2" id="KW-0325">Glycoprotein</keyword>
<evidence type="ECO:0000313" key="3">
    <source>
        <dbReference type="EMBL" id="KAB1212071.1"/>
    </source>
</evidence>
<keyword evidence="4" id="KW-1185">Reference proteome</keyword>
<dbReference type="Proteomes" id="UP000516437">
    <property type="component" value="Chromosome 5"/>
</dbReference>
<dbReference type="Pfam" id="PF03227">
    <property type="entry name" value="GILT"/>
    <property type="match status" value="1"/>
</dbReference>
<evidence type="ECO:0000256" key="1">
    <source>
        <dbReference type="ARBA" id="ARBA00005679"/>
    </source>
</evidence>
<protein>
    <submittedName>
        <fullName evidence="3">GILT-like protein F37H8.5</fullName>
    </submittedName>
</protein>
<name>A0A6A1VH35_9ROSI</name>
<evidence type="ECO:0000313" key="4">
    <source>
        <dbReference type="Proteomes" id="UP000516437"/>
    </source>
</evidence>
<dbReference type="InterPro" id="IPR004911">
    <property type="entry name" value="Interferon-induced_GILT"/>
</dbReference>
<dbReference type="PANTHER" id="PTHR13234">
    <property type="entry name" value="GAMMA-INTERFERON INDUCIBLE LYSOSOMAL THIOL REDUCTASE GILT"/>
    <property type="match status" value="1"/>
</dbReference>
<dbReference type="EMBL" id="RXIC02000023">
    <property type="protein sequence ID" value="KAB1212071.1"/>
    <property type="molecule type" value="Genomic_DNA"/>
</dbReference>
<evidence type="ECO:0000256" key="2">
    <source>
        <dbReference type="ARBA" id="ARBA00023180"/>
    </source>
</evidence>
<dbReference type="PANTHER" id="PTHR13234:SF27">
    <property type="entry name" value="GAMMA INTERFERON INDUCIBLE LYSOSOMAL THIOL REDUCTASE"/>
    <property type="match status" value="1"/>
</dbReference>
<dbReference type="AlphaFoldDB" id="A0A6A1VH35"/>
<proteinExistence type="inferred from homology"/>